<dbReference type="GO" id="GO:0032259">
    <property type="term" value="P:methylation"/>
    <property type="evidence" value="ECO:0007669"/>
    <property type="project" value="UniProtKB-KW"/>
</dbReference>
<protein>
    <submittedName>
        <fullName evidence="2">Class I SAM-dependent methyltransferase</fullName>
    </submittedName>
</protein>
<dbReference type="AlphaFoldDB" id="A0A3S0VM58"/>
<evidence type="ECO:0000313" key="3">
    <source>
        <dbReference type="Proteomes" id="UP000288012"/>
    </source>
</evidence>
<feature type="domain" description="Methyltransferase" evidence="1">
    <location>
        <begin position="47"/>
        <end position="138"/>
    </location>
</feature>
<keyword evidence="2" id="KW-0489">Methyltransferase</keyword>
<dbReference type="SUPFAM" id="SSF53335">
    <property type="entry name" value="S-adenosyl-L-methionine-dependent methyltransferases"/>
    <property type="match status" value="1"/>
</dbReference>
<proteinExistence type="predicted"/>
<dbReference type="Pfam" id="PF13649">
    <property type="entry name" value="Methyltransf_25"/>
    <property type="match status" value="1"/>
</dbReference>
<dbReference type="EMBL" id="RZGR01000041">
    <property type="protein sequence ID" value="RUQ81504.1"/>
    <property type="molecule type" value="Genomic_DNA"/>
</dbReference>
<keyword evidence="2" id="KW-0808">Transferase</keyword>
<dbReference type="Gene3D" id="2.20.25.110">
    <property type="entry name" value="S-adenosyl-L-methionine-dependent methyltransferases"/>
    <property type="match status" value="1"/>
</dbReference>
<dbReference type="CDD" id="cd02440">
    <property type="entry name" value="AdoMet_MTases"/>
    <property type="match status" value="1"/>
</dbReference>
<keyword evidence="3" id="KW-1185">Reference proteome</keyword>
<dbReference type="GO" id="GO:0008168">
    <property type="term" value="F:methyltransferase activity"/>
    <property type="evidence" value="ECO:0007669"/>
    <property type="project" value="UniProtKB-KW"/>
</dbReference>
<dbReference type="InterPro" id="IPR041698">
    <property type="entry name" value="Methyltransf_25"/>
</dbReference>
<name>A0A3S0VM58_9GAMM</name>
<evidence type="ECO:0000313" key="2">
    <source>
        <dbReference type="EMBL" id="RUQ81504.1"/>
    </source>
</evidence>
<organism evidence="2 3">
    <name type="scientific">Legionella septentrionalis</name>
    <dbReference type="NCBI Taxonomy" id="2498109"/>
    <lineage>
        <taxon>Bacteria</taxon>
        <taxon>Pseudomonadati</taxon>
        <taxon>Pseudomonadota</taxon>
        <taxon>Gammaproteobacteria</taxon>
        <taxon>Legionellales</taxon>
        <taxon>Legionellaceae</taxon>
        <taxon>Legionella</taxon>
    </lineage>
</organism>
<accession>A0A3S0VM58</accession>
<dbReference type="Proteomes" id="UP000288012">
    <property type="component" value="Unassembled WGS sequence"/>
</dbReference>
<sequence length="253" mass="28997">MSKHELNSYLSLCTEFYDLIRPHPPEDAYAFYRTYVVNAGGLAMEPMCGSGRFLLPFLKENFEVIGFDASKHMLSALYAKAKIQDLRPEVWQGLVEDLNRTQRYNLIFIPSGSFGHLINFDSVKKSLKVFYDHLNDDGILLFEAETSKIVPDELGVWRGIVCHKPDGNFILVNRLTTYENNVCSSIDRYELVEKGQIIQTEIENFNVRVYDNPLVLIDMLKEVGFKEIKTIKAFNSSLTPDADDSSIVYECRK</sequence>
<dbReference type="Gene3D" id="3.40.50.150">
    <property type="entry name" value="Vaccinia Virus protein VP39"/>
    <property type="match status" value="1"/>
</dbReference>
<dbReference type="RefSeq" id="WP_127057616.1">
    <property type="nucleotide sequence ID" value="NZ_RZGR01000041.1"/>
</dbReference>
<comment type="caution">
    <text evidence="2">The sequence shown here is derived from an EMBL/GenBank/DDBJ whole genome shotgun (WGS) entry which is preliminary data.</text>
</comment>
<evidence type="ECO:0000259" key="1">
    <source>
        <dbReference type="Pfam" id="PF13649"/>
    </source>
</evidence>
<reference evidence="2 3" key="1">
    <citation type="submission" date="2018-12" db="EMBL/GenBank/DDBJ databases">
        <title>Legionella sp,whole genome shotgun sequence.</title>
        <authorList>
            <person name="Wu H."/>
        </authorList>
    </citation>
    <scope>NUCLEOTIDE SEQUENCE [LARGE SCALE GENOMIC DNA]</scope>
    <source>
        <strain evidence="3">km714</strain>
    </source>
</reference>
<gene>
    <name evidence="2" type="ORF">EKM59_10650</name>
</gene>
<dbReference type="InterPro" id="IPR029063">
    <property type="entry name" value="SAM-dependent_MTases_sf"/>
</dbReference>